<dbReference type="RefSeq" id="WP_379986549.1">
    <property type="nucleotide sequence ID" value="NZ_JADIKD010000010.1"/>
</dbReference>
<evidence type="ECO:0000256" key="1">
    <source>
        <dbReference type="ARBA" id="ARBA00023125"/>
    </source>
</evidence>
<dbReference type="InterPro" id="IPR001867">
    <property type="entry name" value="OmpR/PhoB-type_DNA-bd"/>
</dbReference>
<gene>
    <name evidence="4" type="ORF">ISS97_11475</name>
</gene>
<dbReference type="Gene3D" id="1.10.10.10">
    <property type="entry name" value="Winged helix-like DNA-binding domain superfamily/Winged helix DNA-binding domain"/>
    <property type="match status" value="1"/>
</dbReference>
<evidence type="ECO:0000256" key="2">
    <source>
        <dbReference type="PROSITE-ProRule" id="PRU01091"/>
    </source>
</evidence>
<dbReference type="Gene3D" id="1.25.40.10">
    <property type="entry name" value="Tetratricopeptide repeat domain"/>
    <property type="match status" value="2"/>
</dbReference>
<dbReference type="InterPro" id="IPR016032">
    <property type="entry name" value="Sig_transdc_resp-reg_C-effctor"/>
</dbReference>
<dbReference type="PANTHER" id="PTHR47691">
    <property type="entry name" value="REGULATOR-RELATED"/>
    <property type="match status" value="1"/>
</dbReference>
<organism evidence="4 5">
    <name type="scientific">Dyella koreensis</name>
    <dbReference type="NCBI Taxonomy" id="311235"/>
    <lineage>
        <taxon>Bacteria</taxon>
        <taxon>Pseudomonadati</taxon>
        <taxon>Pseudomonadota</taxon>
        <taxon>Gammaproteobacteria</taxon>
        <taxon>Lysobacterales</taxon>
        <taxon>Rhodanobacteraceae</taxon>
        <taxon>Dyella</taxon>
    </lineage>
</organism>
<dbReference type="Gene3D" id="3.40.50.300">
    <property type="entry name" value="P-loop containing nucleotide triphosphate hydrolases"/>
    <property type="match status" value="1"/>
</dbReference>
<comment type="caution">
    <text evidence="4">The sequence shown here is derived from an EMBL/GenBank/DDBJ whole genome shotgun (WGS) entry which is preliminary data.</text>
</comment>
<dbReference type="InterPro" id="IPR011990">
    <property type="entry name" value="TPR-like_helical_dom_sf"/>
</dbReference>
<dbReference type="EMBL" id="JADIKD010000010">
    <property type="protein sequence ID" value="MFK2917883.1"/>
    <property type="molecule type" value="Genomic_DNA"/>
</dbReference>
<dbReference type="InterPro" id="IPR058852">
    <property type="entry name" value="HTH_77"/>
</dbReference>
<dbReference type="SMART" id="SM00862">
    <property type="entry name" value="Trans_reg_C"/>
    <property type="match status" value="1"/>
</dbReference>
<dbReference type="InterPro" id="IPR027417">
    <property type="entry name" value="P-loop_NTPase"/>
</dbReference>
<dbReference type="Proteomes" id="UP001620408">
    <property type="component" value="Unassembled WGS sequence"/>
</dbReference>
<dbReference type="Pfam" id="PF00486">
    <property type="entry name" value="Trans_reg_C"/>
    <property type="match status" value="1"/>
</dbReference>
<reference evidence="4 5" key="1">
    <citation type="submission" date="2020-10" db="EMBL/GenBank/DDBJ databases">
        <title>Phylogeny of dyella-like bacteria.</title>
        <authorList>
            <person name="Fu J."/>
        </authorList>
    </citation>
    <scope>NUCLEOTIDE SEQUENCE [LARGE SCALE GENOMIC DNA]</scope>
    <source>
        <strain evidence="4 5">BB4</strain>
    </source>
</reference>
<dbReference type="PANTHER" id="PTHR47691:SF3">
    <property type="entry name" value="HTH-TYPE TRANSCRIPTIONAL REGULATOR RV0890C-RELATED"/>
    <property type="match status" value="1"/>
</dbReference>
<dbReference type="InterPro" id="IPR036388">
    <property type="entry name" value="WH-like_DNA-bd_sf"/>
</dbReference>
<dbReference type="PROSITE" id="PS51755">
    <property type="entry name" value="OMPR_PHOB"/>
    <property type="match status" value="1"/>
</dbReference>
<dbReference type="CDD" id="cd00383">
    <property type="entry name" value="trans_reg_C"/>
    <property type="match status" value="1"/>
</dbReference>
<sequence>MESAPDELHDSGHVAIAVGPFQIVPAKRLLTKDGVPIDIGGRALDLLIALVEQPGRVVPKRELLRRVWPDAVVEEGSLRFHMNGLRRALGDGEGGARYISTQVGVGYAFVAPVERRPPAVDTFLPAAAGKASRVNGLPPRMRLIGRDDDIHLIVDRLALPGLFSIVGAGGVGKTSLAVEAAYQLTGGNYERVHFVDLAQVEDPLLVPSALAGVVGIPVQAEDPVFVLLAHLQSRNVLFVIDNCEHLVEAVSSIVERIREGAPGTAVLATSREPLRARHEQVHWLDPLGFPAEIGDYSVDSLLAFPAVKLFVERASAGHASLMPTADEVRLIADMCRRLDGMALPIELAAGRVATHGIQATHTMLGKRFSLGWAGRRTALPRQQTLRAMLDWSYGLLSPIERLVFDRLAVFVGPFSQDAASQVVSDAQIDQMNAAAVLDQLAAKGLVALDHSEAIHSYRLLEMTRAYVKECLASRGQDEAHAVAFRHAAYYTELLGSLGSSPDEIFDNSTRLVSQLGNIRSALEWSFGPQGDPGLALPLAAASAPLFLHFSLLVECRTWCGRAVELLELGYFGTPAEMELQAALGLVLMFTRGNSGPAEAALLRAMDIAVALGDHWSQLRLLGRLQIFYERIGDFASSLAWAEQAMGVGDAIGEPEAISVAASLAGVSHHLLGNQALARSELEKSLKHSLPPRRSHTIHYGFDHRNRTCLALARTLWLLDFPDEARQWAIRVESEAATLDHPVTHCIALVWTLGIYIWLGDLERAEASLQTFSRIAEANMLAPYIAASLGMRGAIAIRAGQPDEAIGWLEESLARLHGMRYELLTTTFELALAEGLILSGRYNEADRLLDGTIDHCRMSGDAFALPELLRVKAGIFKARGDEERASLEAMLQESLALSRSQGARAWELRTTMDLARLSLEEGRPSVALDMLAPWRANAWADADSMDRRDLAQLWKDGQAAVQKQK</sequence>
<keyword evidence="1 2" id="KW-0238">DNA-binding</keyword>
<name>A0ABW8K7Z9_9GAMM</name>
<dbReference type="SUPFAM" id="SSF48452">
    <property type="entry name" value="TPR-like"/>
    <property type="match status" value="2"/>
</dbReference>
<feature type="DNA-binding region" description="OmpR/PhoB-type" evidence="2">
    <location>
        <begin position="13"/>
        <end position="111"/>
    </location>
</feature>
<keyword evidence="5" id="KW-1185">Reference proteome</keyword>
<feature type="domain" description="OmpR/PhoB-type" evidence="3">
    <location>
        <begin position="13"/>
        <end position="111"/>
    </location>
</feature>
<dbReference type="SUPFAM" id="SSF46894">
    <property type="entry name" value="C-terminal effector domain of the bipartite response regulators"/>
    <property type="match status" value="1"/>
</dbReference>
<proteinExistence type="predicted"/>
<dbReference type="SUPFAM" id="SSF52540">
    <property type="entry name" value="P-loop containing nucleoside triphosphate hydrolases"/>
    <property type="match status" value="1"/>
</dbReference>
<dbReference type="Pfam" id="PF25872">
    <property type="entry name" value="HTH_77"/>
    <property type="match status" value="1"/>
</dbReference>
<evidence type="ECO:0000313" key="5">
    <source>
        <dbReference type="Proteomes" id="UP001620408"/>
    </source>
</evidence>
<evidence type="ECO:0000313" key="4">
    <source>
        <dbReference type="EMBL" id="MFK2917883.1"/>
    </source>
</evidence>
<accession>A0ABW8K7Z9</accession>
<evidence type="ECO:0000259" key="3">
    <source>
        <dbReference type="PROSITE" id="PS51755"/>
    </source>
</evidence>
<protein>
    <submittedName>
        <fullName evidence="4">Winged helix-turn-helix domain-containing protein</fullName>
    </submittedName>
</protein>